<dbReference type="EMBL" id="CP018889">
    <property type="protein sequence ID" value="AUI67958.1"/>
    <property type="molecule type" value="Genomic_DNA"/>
</dbReference>
<keyword evidence="3" id="KW-1185">Reference proteome</keyword>
<reference evidence="3" key="1">
    <citation type="submission" date="2016-12" db="EMBL/GenBank/DDBJ databases">
        <title>Complete Genome Sequence of Beggiatoa leptomitiformis D-401.</title>
        <authorList>
            <person name="Fomenkov A."/>
            <person name="Vincze T."/>
            <person name="Grabovich M."/>
            <person name="Anton B.P."/>
            <person name="Dubinina G."/>
            <person name="Orlova M."/>
            <person name="Belousova E."/>
            <person name="Roberts R.J."/>
        </authorList>
    </citation>
    <scope>NUCLEOTIDE SEQUENCE [LARGE SCALE GENOMIC DNA]</scope>
    <source>
        <strain evidence="3">D-401</strain>
    </source>
</reference>
<protein>
    <recommendedName>
        <fullName evidence="1">STAS domain-containing protein</fullName>
    </recommendedName>
</protein>
<name>A0A2N9YBV9_9GAMM</name>
<dbReference type="RefSeq" id="WP_062148227.1">
    <property type="nucleotide sequence ID" value="NZ_CP012373.2"/>
</dbReference>
<dbReference type="STRING" id="288004.AL038_01965"/>
<dbReference type="AlphaFoldDB" id="A0A2N9YBV9"/>
<evidence type="ECO:0000313" key="3">
    <source>
        <dbReference type="Proteomes" id="UP000234271"/>
    </source>
</evidence>
<accession>A0A2N9YBV9</accession>
<dbReference type="NCBIfam" id="NF047705">
    <property type="entry name" value="slr1659_superfam"/>
    <property type="match status" value="1"/>
</dbReference>
<gene>
    <name evidence="2" type="ORF">BLE401_04075</name>
</gene>
<feature type="domain" description="STAS" evidence="1">
    <location>
        <begin position="18"/>
        <end position="114"/>
    </location>
</feature>
<proteinExistence type="predicted"/>
<evidence type="ECO:0000259" key="1">
    <source>
        <dbReference type="PROSITE" id="PS50801"/>
    </source>
</evidence>
<dbReference type="Proteomes" id="UP000234271">
    <property type="component" value="Chromosome"/>
</dbReference>
<dbReference type="OrthoDB" id="9805711at2"/>
<dbReference type="InterPro" id="IPR036513">
    <property type="entry name" value="STAS_dom_sf"/>
</dbReference>
<dbReference type="PROSITE" id="PS50801">
    <property type="entry name" value="STAS"/>
    <property type="match status" value="1"/>
</dbReference>
<organism evidence="2 3">
    <name type="scientific">Beggiatoa leptomitoformis</name>
    <dbReference type="NCBI Taxonomy" id="288004"/>
    <lineage>
        <taxon>Bacteria</taxon>
        <taxon>Pseudomonadati</taxon>
        <taxon>Pseudomonadota</taxon>
        <taxon>Gammaproteobacteria</taxon>
        <taxon>Thiotrichales</taxon>
        <taxon>Thiotrichaceae</taxon>
        <taxon>Beggiatoa</taxon>
    </lineage>
</organism>
<dbReference type="InterPro" id="IPR002645">
    <property type="entry name" value="STAS_dom"/>
</dbReference>
<sequence length="114" mass="12933">MQIKTDDYDIAFDTVTNVITCKGSLLLSGSDEYAPLLDLMNNATEQPIEMLTLDVRALEFLNSSGINTMTKFVINVRNKKSLQLTVVGYEQVPWQVRLLKNLQRLMPTLVLQLE</sequence>
<evidence type="ECO:0000313" key="2">
    <source>
        <dbReference type="EMBL" id="AUI67958.1"/>
    </source>
</evidence>
<dbReference type="SUPFAM" id="SSF52091">
    <property type="entry name" value="SpoIIaa-like"/>
    <property type="match status" value="1"/>
</dbReference>
<dbReference type="KEGG" id="blep:AL038_01965"/>